<evidence type="ECO:0000256" key="6">
    <source>
        <dbReference type="ARBA" id="ARBA00022801"/>
    </source>
</evidence>
<proteinExistence type="inferred from homology"/>
<comment type="cofactor">
    <cofactor evidence="1 11">
        <name>Zn(2+)</name>
        <dbReference type="ChEBI" id="CHEBI:29105"/>
    </cofactor>
</comment>
<dbReference type="SMART" id="SM00228">
    <property type="entry name" value="PDZ"/>
    <property type="match status" value="1"/>
</dbReference>
<evidence type="ECO:0000313" key="14">
    <source>
        <dbReference type="Proteomes" id="UP001057291"/>
    </source>
</evidence>
<dbReference type="EMBL" id="BOQE01000001">
    <property type="protein sequence ID" value="GIM45452.1"/>
    <property type="molecule type" value="Genomic_DNA"/>
</dbReference>
<dbReference type="InterPro" id="IPR008915">
    <property type="entry name" value="Peptidase_M50"/>
</dbReference>
<reference evidence="13" key="1">
    <citation type="journal article" date="2023" name="Int. J. Syst. Evol. Microbiol.">
        <title>Collibacillus ludicampi gen. nov., sp. nov., a new soil bacterium of the family Alicyclobacillaceae.</title>
        <authorList>
            <person name="Jojima T."/>
            <person name="Ioku Y."/>
            <person name="Fukuta Y."/>
            <person name="Shirasaka N."/>
            <person name="Matsumura Y."/>
            <person name="Mori M."/>
        </authorList>
    </citation>
    <scope>NUCLEOTIDE SEQUENCE</scope>
    <source>
        <strain evidence="13">TP075</strain>
    </source>
</reference>
<keyword evidence="10 11" id="KW-0472">Membrane</keyword>
<dbReference type="Gene3D" id="2.30.42.10">
    <property type="match status" value="1"/>
</dbReference>
<evidence type="ECO:0000313" key="13">
    <source>
        <dbReference type="EMBL" id="GIM45452.1"/>
    </source>
</evidence>
<sequence>MNIVLAILALGFLIFIHELGHFWAARATGVRVEEFAVGFGPPIVKYKRKGINYRLNWIPLGGYVKMLGEDNPEASDAPDSFNNRPIWARFIVLIAGVTMNIIGAILILTLLYNVYGVPTYKYYVENVMEGPAKAAGMKPGDVLYSVDGQRITSFDVFTNEVKAHQGGTITVDVERNGKHIPLSITPMTKDGKTQVGISIGMKQEFVKTGNLLANTQAAITQTSNLTFLMFDGIRQLVIGHVPLQDLSGPVEMIRITGQQAETGMPNFLYIVAALSINLAVFNILPLPALDGGRIVFLIIEAIRRGKRVSLEKEASINFIGILFLLGLMVIVTFKDVFKLLSE</sequence>
<dbReference type="GO" id="GO:0006508">
    <property type="term" value="P:proteolysis"/>
    <property type="evidence" value="ECO:0007669"/>
    <property type="project" value="UniProtKB-KW"/>
</dbReference>
<dbReference type="InterPro" id="IPR001478">
    <property type="entry name" value="PDZ"/>
</dbReference>
<feature type="domain" description="PDZ" evidence="12">
    <location>
        <begin position="104"/>
        <end position="177"/>
    </location>
</feature>
<evidence type="ECO:0000256" key="3">
    <source>
        <dbReference type="ARBA" id="ARBA00007931"/>
    </source>
</evidence>
<evidence type="ECO:0000256" key="9">
    <source>
        <dbReference type="ARBA" id="ARBA00023049"/>
    </source>
</evidence>
<evidence type="ECO:0000256" key="4">
    <source>
        <dbReference type="ARBA" id="ARBA00022670"/>
    </source>
</evidence>
<dbReference type="PANTHER" id="PTHR42837">
    <property type="entry name" value="REGULATOR OF SIGMA-E PROTEASE RSEP"/>
    <property type="match status" value="1"/>
</dbReference>
<keyword evidence="9 11" id="KW-0482">Metalloprotease</keyword>
<dbReference type="PANTHER" id="PTHR42837:SF2">
    <property type="entry name" value="MEMBRANE METALLOPROTEASE ARASP2, CHLOROPLASTIC-RELATED"/>
    <property type="match status" value="1"/>
</dbReference>
<gene>
    <name evidence="13" type="ORF">DNHGIG_10010</name>
</gene>
<evidence type="ECO:0000256" key="11">
    <source>
        <dbReference type="RuleBase" id="RU362031"/>
    </source>
</evidence>
<keyword evidence="14" id="KW-1185">Reference proteome</keyword>
<feature type="transmembrane region" description="Helical" evidence="11">
    <location>
        <begin position="267"/>
        <end position="286"/>
    </location>
</feature>
<dbReference type="GO" id="GO:0016020">
    <property type="term" value="C:membrane"/>
    <property type="evidence" value="ECO:0007669"/>
    <property type="project" value="UniProtKB-SubCell"/>
</dbReference>
<dbReference type="InterPro" id="IPR004387">
    <property type="entry name" value="Pept_M50_Zn"/>
</dbReference>
<dbReference type="InterPro" id="IPR036034">
    <property type="entry name" value="PDZ_sf"/>
</dbReference>
<dbReference type="AlphaFoldDB" id="A0AAV4LCC0"/>
<feature type="transmembrane region" description="Helical" evidence="11">
    <location>
        <begin position="86"/>
        <end position="112"/>
    </location>
</feature>
<evidence type="ECO:0000256" key="2">
    <source>
        <dbReference type="ARBA" id="ARBA00004141"/>
    </source>
</evidence>
<dbReference type="Pfam" id="PF17820">
    <property type="entry name" value="PDZ_6"/>
    <property type="match status" value="1"/>
</dbReference>
<evidence type="ECO:0000256" key="7">
    <source>
        <dbReference type="ARBA" id="ARBA00022833"/>
    </source>
</evidence>
<accession>A0AAV4LCC0</accession>
<keyword evidence="8 11" id="KW-1133">Transmembrane helix</keyword>
<dbReference type="NCBIfam" id="TIGR00054">
    <property type="entry name" value="RIP metalloprotease RseP"/>
    <property type="match status" value="1"/>
</dbReference>
<dbReference type="GO" id="GO:0004222">
    <property type="term" value="F:metalloendopeptidase activity"/>
    <property type="evidence" value="ECO:0007669"/>
    <property type="project" value="InterPro"/>
</dbReference>
<keyword evidence="4" id="KW-0645">Protease</keyword>
<dbReference type="CDD" id="cd23081">
    <property type="entry name" value="cpPDZ_EcRseP-like"/>
    <property type="match status" value="1"/>
</dbReference>
<dbReference type="SUPFAM" id="SSF50156">
    <property type="entry name" value="PDZ domain-like"/>
    <property type="match status" value="1"/>
</dbReference>
<dbReference type="RefSeq" id="WP_282198653.1">
    <property type="nucleotide sequence ID" value="NZ_BOQE01000001.1"/>
</dbReference>
<dbReference type="GO" id="GO:0046872">
    <property type="term" value="F:metal ion binding"/>
    <property type="evidence" value="ECO:0007669"/>
    <property type="project" value="UniProtKB-KW"/>
</dbReference>
<comment type="similarity">
    <text evidence="3 11">Belongs to the peptidase M50B family.</text>
</comment>
<keyword evidence="7 11" id="KW-0862">Zinc</keyword>
<dbReference type="Pfam" id="PF02163">
    <property type="entry name" value="Peptidase_M50"/>
    <property type="match status" value="1"/>
</dbReference>
<keyword evidence="6 11" id="KW-0378">Hydrolase</keyword>
<evidence type="ECO:0000259" key="12">
    <source>
        <dbReference type="SMART" id="SM00228"/>
    </source>
</evidence>
<comment type="caution">
    <text evidence="13">The sequence shown here is derived from an EMBL/GenBank/DDBJ whole genome shotgun (WGS) entry which is preliminary data.</text>
</comment>
<dbReference type="EC" id="3.4.24.-" evidence="11"/>
<dbReference type="InterPro" id="IPR041489">
    <property type="entry name" value="PDZ_6"/>
</dbReference>
<evidence type="ECO:0000256" key="1">
    <source>
        <dbReference type="ARBA" id="ARBA00001947"/>
    </source>
</evidence>
<dbReference type="CDD" id="cd06163">
    <property type="entry name" value="S2P-M50_PDZ_RseP-like"/>
    <property type="match status" value="1"/>
</dbReference>
<evidence type="ECO:0000256" key="8">
    <source>
        <dbReference type="ARBA" id="ARBA00022989"/>
    </source>
</evidence>
<keyword evidence="5 11" id="KW-0812">Transmembrane</keyword>
<feature type="transmembrane region" description="Helical" evidence="11">
    <location>
        <begin position="314"/>
        <end position="333"/>
    </location>
</feature>
<name>A0AAV4LCC0_9BACL</name>
<comment type="subcellular location">
    <subcellularLocation>
        <location evidence="2">Membrane</location>
        <topology evidence="2">Multi-pass membrane protein</topology>
    </subcellularLocation>
</comment>
<dbReference type="Proteomes" id="UP001057291">
    <property type="component" value="Unassembled WGS sequence"/>
</dbReference>
<evidence type="ECO:0000256" key="5">
    <source>
        <dbReference type="ARBA" id="ARBA00022692"/>
    </source>
</evidence>
<organism evidence="13 14">
    <name type="scientific">Collibacillus ludicampi</name>
    <dbReference type="NCBI Taxonomy" id="2771369"/>
    <lineage>
        <taxon>Bacteria</taxon>
        <taxon>Bacillati</taxon>
        <taxon>Bacillota</taxon>
        <taxon>Bacilli</taxon>
        <taxon>Bacillales</taxon>
        <taxon>Alicyclobacillaceae</taxon>
        <taxon>Collibacillus</taxon>
    </lineage>
</organism>
<protein>
    <recommendedName>
        <fullName evidence="11">Zinc metalloprotease</fullName>
        <ecNumber evidence="11">3.4.24.-</ecNumber>
    </recommendedName>
</protein>
<keyword evidence="11" id="KW-0479">Metal-binding</keyword>
<evidence type="ECO:0000256" key="10">
    <source>
        <dbReference type="ARBA" id="ARBA00023136"/>
    </source>
</evidence>